<dbReference type="Proteomes" id="UP000029435">
    <property type="component" value="Unassembled WGS sequence"/>
</dbReference>
<name>A0A0M2EVE9_9GAMM</name>
<organism evidence="1 2">
    <name type="scientific">Pectobacterium brasiliense</name>
    <dbReference type="NCBI Taxonomy" id="180957"/>
    <lineage>
        <taxon>Bacteria</taxon>
        <taxon>Pseudomonadati</taxon>
        <taxon>Pseudomonadota</taxon>
        <taxon>Gammaproteobacteria</taxon>
        <taxon>Enterobacterales</taxon>
        <taxon>Pectobacteriaceae</taxon>
        <taxon>Pectobacterium</taxon>
    </lineage>
</organism>
<sequence>MATVKNVHVVKIKNNSGDYHIVEEENTGKFLFQCDTQKQGIDWAISCGFTYEIHRERNRKPGDQHGQFRAP</sequence>
<gene>
    <name evidence="1" type="ORF">KU74_22015</name>
</gene>
<comment type="caution">
    <text evidence="1">The sequence shown here is derived from an EMBL/GenBank/DDBJ whole genome shotgun (WGS) entry which is preliminary data.</text>
</comment>
<protein>
    <submittedName>
        <fullName evidence="1">Uncharacterized protein</fullName>
    </submittedName>
</protein>
<dbReference type="RefSeq" id="WP_039318298.1">
    <property type="nucleotide sequence ID" value="NZ_JQOD01000018.1"/>
</dbReference>
<evidence type="ECO:0000313" key="2">
    <source>
        <dbReference type="Proteomes" id="UP000029435"/>
    </source>
</evidence>
<reference evidence="1 2" key="1">
    <citation type="submission" date="2014-08" db="EMBL/GenBank/DDBJ databases">
        <title>Genome sequences of NCPPB Pectobacterium isolates.</title>
        <authorList>
            <person name="Glover R.H."/>
            <person name="Sapp M."/>
            <person name="Elphinstone J."/>
        </authorList>
    </citation>
    <scope>NUCLEOTIDE SEQUENCE [LARGE SCALE GENOMIC DNA]</scope>
    <source>
        <strain evidence="1 2">LMG 21372</strain>
    </source>
</reference>
<accession>A0A0M2EVE9</accession>
<dbReference type="EMBL" id="JQOD01000018">
    <property type="protein sequence ID" value="KGA30331.1"/>
    <property type="molecule type" value="Genomic_DNA"/>
</dbReference>
<evidence type="ECO:0000313" key="1">
    <source>
        <dbReference type="EMBL" id="KGA30331.1"/>
    </source>
</evidence>
<proteinExistence type="predicted"/>
<dbReference type="AlphaFoldDB" id="A0A0M2EVE9"/>